<reference evidence="2" key="1">
    <citation type="submission" date="2015-12" db="EMBL/GenBank/DDBJ databases">
        <title>De novo transcriptome assembly of four potential Pierce s Disease insect vectors from Arizona vineyards.</title>
        <authorList>
            <person name="Tassone E.E."/>
        </authorList>
    </citation>
    <scope>NUCLEOTIDE SEQUENCE</scope>
</reference>
<dbReference type="AlphaFoldDB" id="A0A1B6DYG6"/>
<protein>
    <submittedName>
        <fullName evidence="2">Uncharacterized protein</fullName>
    </submittedName>
</protein>
<gene>
    <name evidence="2" type="ORF">g.880</name>
</gene>
<accession>A0A1B6DYG6</accession>
<keyword evidence="1" id="KW-0472">Membrane</keyword>
<dbReference type="EMBL" id="GEDC01006582">
    <property type="protein sequence ID" value="JAS30716.1"/>
    <property type="molecule type" value="Transcribed_RNA"/>
</dbReference>
<sequence length="178" mass="21435">KKLRLRNENKMYIRATVLAILIMFVAPGYIRDNIKTLRELKDMAANITKQCVKELKGRNLTCEERFLRVNRSLQGERKVLEFVVENRNDLAIVNDEIVTEVEETLFRLNKLKKHDNKNCEKKIYQYKEALRHVQVTFFEIYNERLIKHFKRYDDPIDELLDLNKDPSYYQFFADLEDN</sequence>
<feature type="transmembrane region" description="Helical" evidence="1">
    <location>
        <begin position="12"/>
        <end position="30"/>
    </location>
</feature>
<keyword evidence="1" id="KW-0812">Transmembrane</keyword>
<feature type="non-terminal residue" evidence="2">
    <location>
        <position position="1"/>
    </location>
</feature>
<name>A0A1B6DYG6_9HEMI</name>
<evidence type="ECO:0000313" key="2">
    <source>
        <dbReference type="EMBL" id="JAS30716.1"/>
    </source>
</evidence>
<organism evidence="2">
    <name type="scientific">Clastoptera arizonana</name>
    <name type="common">Arizona spittle bug</name>
    <dbReference type="NCBI Taxonomy" id="38151"/>
    <lineage>
        <taxon>Eukaryota</taxon>
        <taxon>Metazoa</taxon>
        <taxon>Ecdysozoa</taxon>
        <taxon>Arthropoda</taxon>
        <taxon>Hexapoda</taxon>
        <taxon>Insecta</taxon>
        <taxon>Pterygota</taxon>
        <taxon>Neoptera</taxon>
        <taxon>Paraneoptera</taxon>
        <taxon>Hemiptera</taxon>
        <taxon>Auchenorrhyncha</taxon>
        <taxon>Cercopoidea</taxon>
        <taxon>Clastopteridae</taxon>
        <taxon>Clastoptera</taxon>
    </lineage>
</organism>
<proteinExistence type="predicted"/>
<evidence type="ECO:0000256" key="1">
    <source>
        <dbReference type="SAM" id="Phobius"/>
    </source>
</evidence>
<keyword evidence="1" id="KW-1133">Transmembrane helix</keyword>